<evidence type="ECO:0000256" key="2">
    <source>
        <dbReference type="ARBA" id="ARBA00022801"/>
    </source>
</evidence>
<dbReference type="EMBL" id="JARK01000428">
    <property type="protein sequence ID" value="EYC37092.1"/>
    <property type="molecule type" value="Genomic_DNA"/>
</dbReference>
<dbReference type="PANTHER" id="PTHR10858">
    <property type="entry name" value="DEOXYRIBONUCLEASE II"/>
    <property type="match status" value="1"/>
</dbReference>
<dbReference type="OrthoDB" id="10261598at2759"/>
<feature type="signal peptide" evidence="3">
    <location>
        <begin position="1"/>
        <end position="17"/>
    </location>
</feature>
<dbReference type="PANTHER" id="PTHR10858:SF30">
    <property type="entry name" value="CELL-DEATH-RELATED NUCLEASE 7"/>
    <property type="match status" value="1"/>
</dbReference>
<dbReference type="Proteomes" id="UP000024635">
    <property type="component" value="Unassembled WGS sequence"/>
</dbReference>
<dbReference type="GO" id="GO:0006309">
    <property type="term" value="P:apoptotic DNA fragmentation"/>
    <property type="evidence" value="ECO:0007669"/>
    <property type="project" value="TreeGrafter"/>
</dbReference>
<accession>A0A016WCU8</accession>
<dbReference type="GO" id="GO:0004531">
    <property type="term" value="F:deoxyribonuclease II activity"/>
    <property type="evidence" value="ECO:0007669"/>
    <property type="project" value="InterPro"/>
</dbReference>
<sequence>MWSLCFGIAILISYGHARLGCKNMQGGDVDWFVAIKLPREADGGWGTSFVYFDPTQEGWIMSPVPVDSYMSAIGATISQIYVADKSRTFTIAYSDGSPSGEAEWGRGHSKGVAAFDTSVGFWMVHSVPKFPPLYWYGYPSTGRRYGQSFLCLSLSINALEDIGQYMRYAQVTPFMGNLPPSHAYFAPSLVDVFNRRSLSYYDPVSTTVRGIGTLYGKRALVFSKHKRFGADIWYDFIAPYFNTPMAVETWRNGYARDLGTTCGLKPNVYDVNYVNLLGRTFANHQDHSKWGVSMNAAVPAVCIGDINRQESQYRRGGGAVCILDQKLWRTFYYSVIEYEECPPFGGGYRT</sequence>
<evidence type="ECO:0000313" key="4">
    <source>
        <dbReference type="EMBL" id="EYC37092.1"/>
    </source>
</evidence>
<dbReference type="AlphaFoldDB" id="A0A016WCU8"/>
<keyword evidence="3" id="KW-0732">Signal</keyword>
<dbReference type="Pfam" id="PF03265">
    <property type="entry name" value="DNase_II"/>
    <property type="match status" value="1"/>
</dbReference>
<dbReference type="CDD" id="cd09120">
    <property type="entry name" value="PLDc_DNaseII_1"/>
    <property type="match status" value="1"/>
</dbReference>
<keyword evidence="2" id="KW-0378">Hydrolase</keyword>
<gene>
    <name evidence="4" type="primary">Acey_s0828.g2565</name>
    <name evidence="4" type="ORF">Y032_0828g2565</name>
</gene>
<comment type="similarity">
    <text evidence="1">Belongs to the DNase II family.</text>
</comment>
<dbReference type="CDD" id="cd09121">
    <property type="entry name" value="PLDc_DNaseII_2"/>
    <property type="match status" value="1"/>
</dbReference>
<name>A0A016WCU8_9BILA</name>
<evidence type="ECO:0000256" key="3">
    <source>
        <dbReference type="SAM" id="SignalP"/>
    </source>
</evidence>
<feature type="chain" id="PRO_5001491727" evidence="3">
    <location>
        <begin position="18"/>
        <end position="350"/>
    </location>
</feature>
<protein>
    <submittedName>
        <fullName evidence="4">Uncharacterized protein</fullName>
    </submittedName>
</protein>
<evidence type="ECO:0000313" key="5">
    <source>
        <dbReference type="Proteomes" id="UP000024635"/>
    </source>
</evidence>
<organism evidence="4 5">
    <name type="scientific">Ancylostoma ceylanicum</name>
    <dbReference type="NCBI Taxonomy" id="53326"/>
    <lineage>
        <taxon>Eukaryota</taxon>
        <taxon>Metazoa</taxon>
        <taxon>Ecdysozoa</taxon>
        <taxon>Nematoda</taxon>
        <taxon>Chromadorea</taxon>
        <taxon>Rhabditida</taxon>
        <taxon>Rhabditina</taxon>
        <taxon>Rhabditomorpha</taxon>
        <taxon>Strongyloidea</taxon>
        <taxon>Ancylostomatidae</taxon>
        <taxon>Ancylostomatinae</taxon>
        <taxon>Ancylostoma</taxon>
    </lineage>
</organism>
<comment type="caution">
    <text evidence="4">The sequence shown here is derived from an EMBL/GenBank/DDBJ whole genome shotgun (WGS) entry which is preliminary data.</text>
</comment>
<evidence type="ECO:0000256" key="1">
    <source>
        <dbReference type="ARBA" id="ARBA00007527"/>
    </source>
</evidence>
<proteinExistence type="inferred from homology"/>
<dbReference type="STRING" id="53326.A0A016WCU8"/>
<reference evidence="5" key="1">
    <citation type="journal article" date="2015" name="Nat. Genet.">
        <title>The genome and transcriptome of the zoonotic hookworm Ancylostoma ceylanicum identify infection-specific gene families.</title>
        <authorList>
            <person name="Schwarz E.M."/>
            <person name="Hu Y."/>
            <person name="Antoshechkin I."/>
            <person name="Miller M.M."/>
            <person name="Sternberg P.W."/>
            <person name="Aroian R.V."/>
        </authorList>
    </citation>
    <scope>NUCLEOTIDE SEQUENCE</scope>
    <source>
        <strain evidence="5">HY135</strain>
    </source>
</reference>
<dbReference type="InterPro" id="IPR004947">
    <property type="entry name" value="DNase_II"/>
</dbReference>
<keyword evidence="5" id="KW-1185">Reference proteome</keyword>